<evidence type="ECO:0000256" key="2">
    <source>
        <dbReference type="SAM" id="Coils"/>
    </source>
</evidence>
<dbReference type="PANTHER" id="PTHR13103:SF2">
    <property type="entry name" value="IQCJ-SCHIP1 READTHROUGH TRANSCRIPT PROTEIN-RELATED"/>
    <property type="match status" value="1"/>
</dbReference>
<evidence type="ECO:0000259" key="3">
    <source>
        <dbReference type="Pfam" id="PF10148"/>
    </source>
</evidence>
<reference evidence="4" key="1">
    <citation type="submission" date="2021-02" db="EMBL/GenBank/DDBJ databases">
        <authorList>
            <person name="Nowell W R."/>
        </authorList>
    </citation>
    <scope>NUCLEOTIDE SEQUENCE</scope>
</reference>
<organism evidence="4 6">
    <name type="scientific">Adineta steineri</name>
    <dbReference type="NCBI Taxonomy" id="433720"/>
    <lineage>
        <taxon>Eukaryota</taxon>
        <taxon>Metazoa</taxon>
        <taxon>Spiralia</taxon>
        <taxon>Gnathifera</taxon>
        <taxon>Rotifera</taxon>
        <taxon>Eurotatoria</taxon>
        <taxon>Bdelloidea</taxon>
        <taxon>Adinetida</taxon>
        <taxon>Adinetidae</taxon>
        <taxon>Adineta</taxon>
    </lineage>
</organism>
<dbReference type="InterPro" id="IPR039045">
    <property type="entry name" value="SCHIP_1"/>
</dbReference>
<accession>A0A814EBA4</accession>
<comment type="caution">
    <text evidence="4">The sequence shown here is derived from an EMBL/GenBank/DDBJ whole genome shotgun (WGS) entry which is preliminary data.</text>
</comment>
<evidence type="ECO:0000313" key="6">
    <source>
        <dbReference type="Proteomes" id="UP000663891"/>
    </source>
</evidence>
<dbReference type="PANTHER" id="PTHR13103">
    <property type="entry name" value="SCHWANNOMIN INTERACTING PROTEIN 1"/>
    <property type="match status" value="1"/>
</dbReference>
<dbReference type="Proteomes" id="UP000663881">
    <property type="component" value="Unassembled WGS sequence"/>
</dbReference>
<sequence>MANNTSENTYDFTGSNLQICFVNEHHQANESSDNDVVSTNSKTRLKNSKTDEIISSATANNDEDILTKQQRLKEEAKVALVLGAKMARMQVQIERRVLKKKKSPLYDIIGINTNGDKPLSLRILEDMNIGQLQIIVNDLHCQIESYNEELVKLLMDRDSLSMEQDSILVDIEDLTKRLQERAANLSSESKRTSTNGTTQRVVIVKSPTTQQQDVQKKSLLHNLLRKATFI</sequence>
<feature type="coiled-coil region" evidence="2">
    <location>
        <begin position="136"/>
        <end position="188"/>
    </location>
</feature>
<gene>
    <name evidence="5" type="ORF">OKA104_LOCUS3627</name>
    <name evidence="4" type="ORF">VCS650_LOCUS12897</name>
</gene>
<protein>
    <recommendedName>
        <fullName evidence="3">Schwannomin interacting protein 1 C-terminal domain-containing protein</fullName>
    </recommendedName>
</protein>
<dbReference type="AlphaFoldDB" id="A0A814EBA4"/>
<dbReference type="InterPro" id="IPR015649">
    <property type="entry name" value="SCHIP_1_C"/>
</dbReference>
<keyword evidence="1 2" id="KW-0175">Coiled coil</keyword>
<dbReference type="Pfam" id="PF10148">
    <property type="entry name" value="SCHIP-1_C"/>
    <property type="match status" value="1"/>
</dbReference>
<evidence type="ECO:0000256" key="1">
    <source>
        <dbReference type="ARBA" id="ARBA00023054"/>
    </source>
</evidence>
<dbReference type="EMBL" id="CAJOAY010000111">
    <property type="protein sequence ID" value="CAF3541617.1"/>
    <property type="molecule type" value="Genomic_DNA"/>
</dbReference>
<dbReference type="GO" id="GO:0005886">
    <property type="term" value="C:plasma membrane"/>
    <property type="evidence" value="ECO:0007669"/>
    <property type="project" value="TreeGrafter"/>
</dbReference>
<proteinExistence type="predicted"/>
<feature type="domain" description="Schwannomin interacting protein 1 C-terminal" evidence="3">
    <location>
        <begin position="13"/>
        <end position="186"/>
    </location>
</feature>
<evidence type="ECO:0000313" key="5">
    <source>
        <dbReference type="EMBL" id="CAF3541617.1"/>
    </source>
</evidence>
<dbReference type="EMBL" id="CAJNON010000101">
    <property type="protein sequence ID" value="CAF0966507.1"/>
    <property type="molecule type" value="Genomic_DNA"/>
</dbReference>
<name>A0A814EBA4_9BILA</name>
<evidence type="ECO:0000313" key="4">
    <source>
        <dbReference type="EMBL" id="CAF0966507.1"/>
    </source>
</evidence>
<dbReference type="GO" id="GO:0030054">
    <property type="term" value="C:cell junction"/>
    <property type="evidence" value="ECO:0007669"/>
    <property type="project" value="TreeGrafter"/>
</dbReference>
<dbReference type="Proteomes" id="UP000663891">
    <property type="component" value="Unassembled WGS sequence"/>
</dbReference>
<dbReference type="GO" id="GO:0035332">
    <property type="term" value="P:positive regulation of hippo signaling"/>
    <property type="evidence" value="ECO:0007669"/>
    <property type="project" value="TreeGrafter"/>
</dbReference>
<dbReference type="OrthoDB" id="6260144at2759"/>